<dbReference type="GO" id="GO:0051028">
    <property type="term" value="P:mRNA transport"/>
    <property type="evidence" value="ECO:0007669"/>
    <property type="project" value="TreeGrafter"/>
</dbReference>
<feature type="region of interest" description="Disordered" evidence="3">
    <location>
        <begin position="398"/>
        <end position="418"/>
    </location>
</feature>
<comment type="similarity">
    <text evidence="1">Belongs to the SLBP family.</text>
</comment>
<dbReference type="GO" id="GO:0071204">
    <property type="term" value="C:histone pre-mRNA 3'end processing complex"/>
    <property type="evidence" value="ECO:0007669"/>
    <property type="project" value="TreeGrafter"/>
</dbReference>
<dbReference type="InterPro" id="IPR029344">
    <property type="entry name" value="SLBP_RNA_bind"/>
</dbReference>
<sequence>MSTIRWVDLLSSESNLSHSVANNEDVAEKAKKKKFPYDQERDLNSSFLNSYNGDLDNSNVGINLKIKNMSIVEEEKEEKQEKEKSLLGGSKTTGQMTHWRDVNEGERGCPPSAAPNGEMTHTAEGESGKSTEGVPPKGAKEENTSGDNKTNALSNVVEEEKDHVSEKLVSLVNLVSLVSPSQEEKTIPKEDSPKEPPNGDTALEKRNKTGKNCPNVGKNPTEENAKKDPPNRVSVQSGSGQSASESAKKVSERRPSAGKKNKKNPSNGTALTKGSRSNRIKNVSVGKEAIQNSYFARYIVKKGGGRSVPGDTVPGDAVPGGSLLLKAANEGEVSRGKKRKDRALLCENSTASKFNCTLSHDVTVDDSNEGTAAANAVPAPPGNPPRDGATNVVTKSATAGAPPVAEQSSNHLGIAQNMPSPPKCNLPPPNHHQHLSSDNINLEKFKNFDANFINYLGDIRSHFSDPFVSSNSNRVNSRLKEIAVGKSTKEYKNYVKVVKYEERMDDDPSTPNAYENVTNAKFQAKYNLWRKKLHRFDSIG</sequence>
<dbReference type="AlphaFoldDB" id="A0A0J9U089"/>
<dbReference type="PANTHER" id="PTHR17408">
    <property type="entry name" value="HISTONE RNA HAIRPIN-BINDING PROTEIN"/>
    <property type="match status" value="1"/>
</dbReference>
<dbReference type="OrthoDB" id="265795at2759"/>
<evidence type="ECO:0000313" key="5">
    <source>
        <dbReference type="EMBL" id="KNA00483.1"/>
    </source>
</evidence>
<feature type="region of interest" description="Disordered" evidence="3">
    <location>
        <begin position="371"/>
        <end position="390"/>
    </location>
</feature>
<feature type="compositionally biased region" description="Basic and acidic residues" evidence="3">
    <location>
        <begin position="182"/>
        <end position="194"/>
    </location>
</feature>
<gene>
    <name evidence="5" type="ORF">PVNG_01117</name>
</gene>
<dbReference type="GO" id="GO:0003729">
    <property type="term" value="F:mRNA binding"/>
    <property type="evidence" value="ECO:0007669"/>
    <property type="project" value="InterPro"/>
</dbReference>
<keyword evidence="2" id="KW-0694">RNA-binding</keyword>
<feature type="compositionally biased region" description="Basic and acidic residues" evidence="3">
    <location>
        <begin position="98"/>
        <end position="107"/>
    </location>
</feature>
<evidence type="ECO:0000313" key="6">
    <source>
        <dbReference type="Proteomes" id="UP000053239"/>
    </source>
</evidence>
<evidence type="ECO:0000256" key="2">
    <source>
        <dbReference type="ARBA" id="ARBA00022884"/>
    </source>
</evidence>
<dbReference type="InterPro" id="IPR038294">
    <property type="entry name" value="SLBP_RNA_bind_sf"/>
</dbReference>
<proteinExistence type="inferred from homology"/>
<dbReference type="GO" id="GO:0005737">
    <property type="term" value="C:cytoplasm"/>
    <property type="evidence" value="ECO:0007669"/>
    <property type="project" value="TreeGrafter"/>
</dbReference>
<feature type="compositionally biased region" description="Polar residues" evidence="3">
    <location>
        <begin position="264"/>
        <end position="281"/>
    </location>
</feature>
<feature type="region of interest" description="Disordered" evidence="3">
    <location>
        <begin position="177"/>
        <end position="287"/>
    </location>
</feature>
<name>A0A0J9U089_PLAVI</name>
<feature type="compositionally biased region" description="Polar residues" evidence="3">
    <location>
        <begin position="145"/>
        <end position="154"/>
    </location>
</feature>
<dbReference type="InterPro" id="IPR026502">
    <property type="entry name" value="SLBP1/SLBP2"/>
</dbReference>
<organism evidence="5 6">
    <name type="scientific">Plasmodium vivax North Korean</name>
    <dbReference type="NCBI Taxonomy" id="1035514"/>
    <lineage>
        <taxon>Eukaryota</taxon>
        <taxon>Sar</taxon>
        <taxon>Alveolata</taxon>
        <taxon>Apicomplexa</taxon>
        <taxon>Aconoidasida</taxon>
        <taxon>Haemosporida</taxon>
        <taxon>Plasmodiidae</taxon>
        <taxon>Plasmodium</taxon>
        <taxon>Plasmodium (Plasmodium)</taxon>
    </lineage>
</organism>
<dbReference type="PANTHER" id="PTHR17408:SF0">
    <property type="entry name" value="HISTONE RNA HAIRPIN-BINDING PROTEIN"/>
    <property type="match status" value="1"/>
</dbReference>
<dbReference type="Proteomes" id="UP000053239">
    <property type="component" value="Unassembled WGS sequence"/>
</dbReference>
<feature type="region of interest" description="Disordered" evidence="3">
    <location>
        <begin position="74"/>
        <end position="165"/>
    </location>
</feature>
<evidence type="ECO:0000256" key="3">
    <source>
        <dbReference type="SAM" id="MobiDB-lite"/>
    </source>
</evidence>
<accession>A0A0J9U089</accession>
<feature type="domain" description="Histone RNA hairpin-binding protein RNA-binding" evidence="4">
    <location>
        <begin position="472"/>
        <end position="537"/>
    </location>
</feature>
<protein>
    <recommendedName>
        <fullName evidence="4">Histone RNA hairpin-binding protein RNA-binding domain-containing protein</fullName>
    </recommendedName>
</protein>
<dbReference type="EMBL" id="KQ235326">
    <property type="protein sequence ID" value="KNA00483.1"/>
    <property type="molecule type" value="Genomic_DNA"/>
</dbReference>
<dbReference type="Pfam" id="PF15247">
    <property type="entry name" value="SLBP_RNA_bind"/>
    <property type="match status" value="1"/>
</dbReference>
<feature type="compositionally biased region" description="Basic and acidic residues" evidence="3">
    <location>
        <begin position="246"/>
        <end position="255"/>
    </location>
</feature>
<feature type="compositionally biased region" description="Basic and acidic residues" evidence="3">
    <location>
        <begin position="220"/>
        <end position="230"/>
    </location>
</feature>
<evidence type="ECO:0000259" key="4">
    <source>
        <dbReference type="Pfam" id="PF15247"/>
    </source>
</evidence>
<feature type="compositionally biased region" description="Low complexity" evidence="3">
    <location>
        <begin position="233"/>
        <end position="245"/>
    </location>
</feature>
<reference evidence="5 6" key="1">
    <citation type="submission" date="2011-09" db="EMBL/GenBank/DDBJ databases">
        <title>The Genome Sequence of Plasmodium vivax North Korean.</title>
        <authorList>
            <consortium name="The Broad Institute Genome Sequencing Platform"/>
            <consortium name="The Broad Institute Genome Sequencing Center for Infectious Disease"/>
            <person name="Neafsey D."/>
            <person name="Carlton J."/>
            <person name="Barnwell J."/>
            <person name="Collins W."/>
            <person name="Escalante A."/>
            <person name="Mullikin J."/>
            <person name="Saul A."/>
            <person name="Guigo R."/>
            <person name="Camara F."/>
            <person name="Young S.K."/>
            <person name="Zeng Q."/>
            <person name="Gargeya S."/>
            <person name="Fitzgerald M."/>
            <person name="Haas B."/>
            <person name="Abouelleil A."/>
            <person name="Alvarado L."/>
            <person name="Arachchi H.M."/>
            <person name="Berlin A."/>
            <person name="Brown A."/>
            <person name="Chapman S.B."/>
            <person name="Chen Z."/>
            <person name="Dunbar C."/>
            <person name="Freedman E."/>
            <person name="Gearin G."/>
            <person name="Gellesch M."/>
            <person name="Goldberg J."/>
            <person name="Griggs A."/>
            <person name="Gujja S."/>
            <person name="Heiman D."/>
            <person name="Howarth C."/>
            <person name="Larson L."/>
            <person name="Lui A."/>
            <person name="MacDonald P.J.P."/>
            <person name="Montmayeur A."/>
            <person name="Murphy C."/>
            <person name="Neiman D."/>
            <person name="Pearson M."/>
            <person name="Priest M."/>
            <person name="Roberts A."/>
            <person name="Saif S."/>
            <person name="Shea T."/>
            <person name="Shenoy N."/>
            <person name="Sisk P."/>
            <person name="Stolte C."/>
            <person name="Sykes S."/>
            <person name="Wortman J."/>
            <person name="Nusbaum C."/>
            <person name="Birren B."/>
        </authorList>
    </citation>
    <scope>NUCLEOTIDE SEQUENCE [LARGE SCALE GENOMIC DNA]</scope>
    <source>
        <strain evidence="5 6">North Korean</strain>
    </source>
</reference>
<dbReference type="GO" id="GO:0071207">
    <property type="term" value="F:histone pre-mRNA stem-loop binding"/>
    <property type="evidence" value="ECO:0007669"/>
    <property type="project" value="TreeGrafter"/>
</dbReference>
<dbReference type="GO" id="GO:0006398">
    <property type="term" value="P:mRNA 3'-end processing by stem-loop binding and cleavage"/>
    <property type="evidence" value="ECO:0007669"/>
    <property type="project" value="TreeGrafter"/>
</dbReference>
<evidence type="ECO:0000256" key="1">
    <source>
        <dbReference type="ARBA" id="ARBA00006151"/>
    </source>
</evidence>
<dbReference type="Gene3D" id="1.10.8.1120">
    <property type="entry name" value="Histone RNA hairpin-binding protein RNA-binding domain"/>
    <property type="match status" value="1"/>
</dbReference>